<keyword evidence="2" id="KW-0808">Transferase</keyword>
<sequence length="368" mass="39887">MTAFPMIRLAGGPRERGVEHGRQAADRIALALDLYRAEFARKGVAWEEALALASEFLTHMRAYDAELVTELEGIAHGARQPLPAIVIINARTEIMYWKAGKQKTREALVGADECTSAVAMPEATADRRTLHAMNWDWQVDCAELIVVLNIAATADAPAILTSVEAGQLARHGFNGAGIAITINGLHSSQDYGRFGIPSPMIRRRMLMSTRLATAMYALNNAPRAFSHYVAVSHAGGEAFGIEATPDDLFVLSPQNGVLVHANHFQSPIAQIKLTDLNIARLPETLYRERRVARHLEKAAGSITVDTIKAALADSYGSPDAVCRSPSQRPGGMVTGTVYTLVMDAGAKSMLLAPKPYLGAHYTEYRLDA</sequence>
<proteinExistence type="predicted"/>
<dbReference type="GO" id="GO:0016746">
    <property type="term" value="F:acyltransferase activity"/>
    <property type="evidence" value="ECO:0007669"/>
    <property type="project" value="UniProtKB-KW"/>
</dbReference>
<feature type="domain" description="Peptidase C45 hydrolase" evidence="1">
    <location>
        <begin position="134"/>
        <end position="343"/>
    </location>
</feature>
<name>A0ABV8T067_9GAMM</name>
<dbReference type="PANTHER" id="PTHR34180">
    <property type="entry name" value="PEPTIDASE C45"/>
    <property type="match status" value="1"/>
</dbReference>
<protein>
    <submittedName>
        <fullName evidence="2">C45 family autoproteolytic acyltransferase/hydrolase</fullName>
    </submittedName>
</protein>
<dbReference type="EMBL" id="JBHSDU010000014">
    <property type="protein sequence ID" value="MFC4312450.1"/>
    <property type="molecule type" value="Genomic_DNA"/>
</dbReference>
<organism evidence="2 3">
    <name type="scientific">Steroidobacter flavus</name>
    <dbReference type="NCBI Taxonomy" id="1842136"/>
    <lineage>
        <taxon>Bacteria</taxon>
        <taxon>Pseudomonadati</taxon>
        <taxon>Pseudomonadota</taxon>
        <taxon>Gammaproteobacteria</taxon>
        <taxon>Steroidobacterales</taxon>
        <taxon>Steroidobacteraceae</taxon>
        <taxon>Steroidobacter</taxon>
    </lineage>
</organism>
<gene>
    <name evidence="2" type="ORF">ACFPN2_25430</name>
</gene>
<keyword evidence="2" id="KW-0012">Acyltransferase</keyword>
<dbReference type="Gene3D" id="1.10.10.2120">
    <property type="match status" value="1"/>
</dbReference>
<dbReference type="PANTHER" id="PTHR34180:SF1">
    <property type="entry name" value="BETA-ALANYL-DOPAMINE_CARCININE HYDROLASE"/>
    <property type="match status" value="1"/>
</dbReference>
<keyword evidence="3" id="KW-1185">Reference proteome</keyword>
<dbReference type="Pfam" id="PF03417">
    <property type="entry name" value="AAT"/>
    <property type="match status" value="1"/>
</dbReference>
<evidence type="ECO:0000259" key="1">
    <source>
        <dbReference type="Pfam" id="PF03417"/>
    </source>
</evidence>
<dbReference type="NCBIfam" id="NF040521">
    <property type="entry name" value="C45_proenzyme"/>
    <property type="match status" value="1"/>
</dbReference>
<dbReference type="Proteomes" id="UP001595904">
    <property type="component" value="Unassembled WGS sequence"/>
</dbReference>
<dbReference type="InterPro" id="IPR047794">
    <property type="entry name" value="C45_proenzyme-like"/>
</dbReference>
<dbReference type="InterPro" id="IPR047801">
    <property type="entry name" value="Peptidase_C45"/>
</dbReference>
<evidence type="ECO:0000313" key="2">
    <source>
        <dbReference type="EMBL" id="MFC4312450.1"/>
    </source>
</evidence>
<reference evidence="3" key="1">
    <citation type="journal article" date="2019" name="Int. J. Syst. Evol. Microbiol.">
        <title>The Global Catalogue of Microorganisms (GCM) 10K type strain sequencing project: providing services to taxonomists for standard genome sequencing and annotation.</title>
        <authorList>
            <consortium name="The Broad Institute Genomics Platform"/>
            <consortium name="The Broad Institute Genome Sequencing Center for Infectious Disease"/>
            <person name="Wu L."/>
            <person name="Ma J."/>
        </authorList>
    </citation>
    <scope>NUCLEOTIDE SEQUENCE [LARGE SCALE GENOMIC DNA]</scope>
    <source>
        <strain evidence="3">CGMCC 1.10759</strain>
    </source>
</reference>
<evidence type="ECO:0000313" key="3">
    <source>
        <dbReference type="Proteomes" id="UP001595904"/>
    </source>
</evidence>
<dbReference type="RefSeq" id="WP_380601849.1">
    <property type="nucleotide sequence ID" value="NZ_JBHSDU010000014.1"/>
</dbReference>
<accession>A0ABV8T067</accession>
<dbReference type="InterPro" id="IPR005079">
    <property type="entry name" value="Peptidase_C45_hydrolase"/>
</dbReference>
<comment type="caution">
    <text evidence="2">The sequence shown here is derived from an EMBL/GenBank/DDBJ whole genome shotgun (WGS) entry which is preliminary data.</text>
</comment>
<dbReference type="Gene3D" id="3.60.60.10">
    <property type="entry name" value="Penicillin V Acylase, Chain A"/>
    <property type="match status" value="1"/>
</dbReference>